<feature type="region of interest" description="Disordered" evidence="1">
    <location>
        <begin position="1"/>
        <end position="49"/>
    </location>
</feature>
<keyword evidence="3" id="KW-1185">Reference proteome</keyword>
<gene>
    <name evidence="2" type="ORF">BG006_007183</name>
</gene>
<dbReference type="EMBL" id="JAAAUY010000448">
    <property type="protein sequence ID" value="KAF9329769.1"/>
    <property type="molecule type" value="Genomic_DNA"/>
</dbReference>
<dbReference type="Proteomes" id="UP000696485">
    <property type="component" value="Unassembled WGS sequence"/>
</dbReference>
<accession>A0A9P5SHG3</accession>
<sequence>MEDEDVVFGVQPAMSPSYLSSSSPASSQHQEYFWDHNSSSTSRTDRRLRHKQDLAQYHASAPQLSAYPSLTSETPQPTSPVQAPIIPLSQAVVPAPPARLLQFRSHEPSAVPACPFLLCQKPIAVTKTRQERGVTVWIVCGLLFLCNTYWTTQSLISHFASPNRDRVSVDDPYAAGGSGFTASGEAGHLIKGFLGFKTHRYQDPTFKNYQRHQMATKRPTIATVGVVQDEQSAIRMILSFCLLAVLAIIRWWLCLTPLLVQSLFDTVHSCPHAHPYPYPEEIEKERQQIEELTMPYQNSQASASCESFYSSNEKGRLKAQDEARCQEEIAFKLAPSQQRSVNETPSPSSVTKREQEYDENRPEPRARERQDHSSEAPMTKSRYKFFQRLGALRRRRHEIVTTTVANATVTAVTRAQAIADTHFGPDGVVTATVAQIRKKKLSWRVRRQFRKAEERRQQVIKSSQDIGRYSLLFELGALLRIGGWKESVLAPSKVLPEAYED</sequence>
<feature type="region of interest" description="Disordered" evidence="1">
    <location>
        <begin position="335"/>
        <end position="380"/>
    </location>
</feature>
<feature type="compositionally biased region" description="Basic and acidic residues" evidence="1">
    <location>
        <begin position="351"/>
        <end position="374"/>
    </location>
</feature>
<feature type="compositionally biased region" description="Low complexity" evidence="1">
    <location>
        <begin position="15"/>
        <end position="27"/>
    </location>
</feature>
<evidence type="ECO:0000313" key="3">
    <source>
        <dbReference type="Proteomes" id="UP000696485"/>
    </source>
</evidence>
<feature type="compositionally biased region" description="Polar residues" evidence="1">
    <location>
        <begin position="335"/>
        <end position="350"/>
    </location>
</feature>
<proteinExistence type="predicted"/>
<reference evidence="2" key="1">
    <citation type="journal article" date="2020" name="Fungal Divers.">
        <title>Resolving the Mortierellaceae phylogeny through synthesis of multi-gene phylogenetics and phylogenomics.</title>
        <authorList>
            <person name="Vandepol N."/>
            <person name="Liber J."/>
            <person name="Desiro A."/>
            <person name="Na H."/>
            <person name="Kennedy M."/>
            <person name="Barry K."/>
            <person name="Grigoriev I.V."/>
            <person name="Miller A.N."/>
            <person name="O'Donnell K."/>
            <person name="Stajich J.E."/>
            <person name="Bonito G."/>
        </authorList>
    </citation>
    <scope>NUCLEOTIDE SEQUENCE</scope>
    <source>
        <strain evidence="2">NVP1</strain>
    </source>
</reference>
<protein>
    <submittedName>
        <fullName evidence="2">Uncharacterized protein</fullName>
    </submittedName>
</protein>
<dbReference type="AlphaFoldDB" id="A0A9P5SHG3"/>
<name>A0A9P5SHG3_9FUNG</name>
<evidence type="ECO:0000256" key="1">
    <source>
        <dbReference type="SAM" id="MobiDB-lite"/>
    </source>
</evidence>
<evidence type="ECO:0000313" key="2">
    <source>
        <dbReference type="EMBL" id="KAF9329769.1"/>
    </source>
</evidence>
<organism evidence="2 3">
    <name type="scientific">Podila minutissima</name>
    <dbReference type="NCBI Taxonomy" id="64525"/>
    <lineage>
        <taxon>Eukaryota</taxon>
        <taxon>Fungi</taxon>
        <taxon>Fungi incertae sedis</taxon>
        <taxon>Mucoromycota</taxon>
        <taxon>Mortierellomycotina</taxon>
        <taxon>Mortierellomycetes</taxon>
        <taxon>Mortierellales</taxon>
        <taxon>Mortierellaceae</taxon>
        <taxon>Podila</taxon>
    </lineage>
</organism>
<comment type="caution">
    <text evidence="2">The sequence shown here is derived from an EMBL/GenBank/DDBJ whole genome shotgun (WGS) entry which is preliminary data.</text>
</comment>